<dbReference type="Proteomes" id="UP000257014">
    <property type="component" value="Unassembled WGS sequence"/>
</dbReference>
<accession>A0A3E0JW83</accession>
<protein>
    <submittedName>
        <fullName evidence="3">Uncharacterized protein</fullName>
    </submittedName>
</protein>
<evidence type="ECO:0000256" key="2">
    <source>
        <dbReference type="SAM" id="Phobius"/>
    </source>
</evidence>
<keyword evidence="2" id="KW-0472">Membrane</keyword>
<evidence type="ECO:0000256" key="1">
    <source>
        <dbReference type="SAM" id="MobiDB-lite"/>
    </source>
</evidence>
<keyword evidence="2" id="KW-0812">Transmembrane</keyword>
<evidence type="ECO:0000313" key="4">
    <source>
        <dbReference type="Proteomes" id="UP000257014"/>
    </source>
</evidence>
<gene>
    <name evidence="3" type="ORF">C6P37_15980</name>
</gene>
<keyword evidence="2" id="KW-1133">Transmembrane helix</keyword>
<feature type="region of interest" description="Disordered" evidence="1">
    <location>
        <begin position="53"/>
        <end position="91"/>
    </location>
</feature>
<comment type="caution">
    <text evidence="3">The sequence shown here is derived from an EMBL/GenBank/DDBJ whole genome shotgun (WGS) entry which is preliminary data.</text>
</comment>
<name>A0A3E0JW83_9BACI</name>
<reference evidence="3 4" key="1">
    <citation type="submission" date="2018-03" db="EMBL/GenBank/DDBJ databases">
        <authorList>
            <person name="Keele B.F."/>
        </authorList>
    </citation>
    <scope>NUCLEOTIDE SEQUENCE [LARGE SCALE GENOMIC DNA]</scope>
    <source>
        <strain evidence="3">ZCTH4_d</strain>
    </source>
</reference>
<dbReference type="EMBL" id="QEWE01000038">
    <property type="protein sequence ID" value="REJ24433.1"/>
    <property type="molecule type" value="Genomic_DNA"/>
</dbReference>
<evidence type="ECO:0000313" key="3">
    <source>
        <dbReference type="EMBL" id="REJ24433.1"/>
    </source>
</evidence>
<proteinExistence type="predicted"/>
<sequence>MKTALRLIIMITGFYLLVDIFVDVSARIPDSLRIIRRILKASFGPAYTAMSCSSIKKASRRKTSPPEGKTKAGKLRDPSRRSFNRHAAGTV</sequence>
<feature type="transmembrane region" description="Helical" evidence="2">
    <location>
        <begin position="6"/>
        <end position="26"/>
    </location>
</feature>
<feature type="compositionally biased region" description="Basic and acidic residues" evidence="1">
    <location>
        <begin position="68"/>
        <end position="80"/>
    </location>
</feature>
<organism evidence="3 4">
    <name type="scientific">Caldibacillus debilis</name>
    <dbReference type="NCBI Taxonomy" id="301148"/>
    <lineage>
        <taxon>Bacteria</taxon>
        <taxon>Bacillati</taxon>
        <taxon>Bacillota</taxon>
        <taxon>Bacilli</taxon>
        <taxon>Bacillales</taxon>
        <taxon>Bacillaceae</taxon>
        <taxon>Caldibacillus</taxon>
    </lineage>
</organism>
<dbReference type="AlphaFoldDB" id="A0A3E0JW83"/>